<reference evidence="1" key="1">
    <citation type="submission" date="2019-10" db="EMBL/GenBank/DDBJ databases">
        <authorList>
            <consortium name="DOE Joint Genome Institute"/>
            <person name="Kuo A."/>
            <person name="Miyauchi S."/>
            <person name="Kiss E."/>
            <person name="Drula E."/>
            <person name="Kohler A."/>
            <person name="Sanchez-Garcia M."/>
            <person name="Andreopoulos B."/>
            <person name="Barry K.W."/>
            <person name="Bonito G."/>
            <person name="Buee M."/>
            <person name="Carver A."/>
            <person name="Chen C."/>
            <person name="Cichocki N."/>
            <person name="Clum A."/>
            <person name="Culley D."/>
            <person name="Crous P.W."/>
            <person name="Fauchery L."/>
            <person name="Girlanda M."/>
            <person name="Hayes R."/>
            <person name="Keri Z."/>
            <person name="LaButti K."/>
            <person name="Lipzen A."/>
            <person name="Lombard V."/>
            <person name="Magnuson J."/>
            <person name="Maillard F."/>
            <person name="Morin E."/>
            <person name="Murat C."/>
            <person name="Nolan M."/>
            <person name="Ohm R."/>
            <person name="Pangilinan J."/>
            <person name="Pereira M."/>
            <person name="Perotto S."/>
            <person name="Peter M."/>
            <person name="Riley R."/>
            <person name="Sitrit Y."/>
            <person name="Stielow B."/>
            <person name="Szollosi G."/>
            <person name="Zifcakova L."/>
            <person name="Stursova M."/>
            <person name="Spatafora J.W."/>
            <person name="Tedersoo L."/>
            <person name="Vaario L.-M."/>
            <person name="Yamada A."/>
            <person name="Yan M."/>
            <person name="Wang P."/>
            <person name="Xu J."/>
            <person name="Bruns T."/>
            <person name="Baldrian P."/>
            <person name="Vilgalys R."/>
            <person name="Henrissat B."/>
            <person name="Grigoriev I.V."/>
            <person name="Hibbett D."/>
            <person name="Nagy L.G."/>
            <person name="Martin F.M."/>
        </authorList>
    </citation>
    <scope>NUCLEOTIDE SEQUENCE</scope>
    <source>
        <strain evidence="1">Prilba</strain>
    </source>
</reference>
<sequence length="137" mass="15238">MSPDPYVFPESASLQLKVVQDYMHSLATFDLNKLATLTTGDFRQITAPASLGVPARTKAEDLEFLGQLRDKLQNKPFEVTIYKVNDGIGETWLHGKLGVPLDIEVVYLFQFGVGPYALKITSVTEFSDSKRLEQIGT</sequence>
<gene>
    <name evidence="1" type="ORF">DFH94DRAFT_692736</name>
</gene>
<keyword evidence="2" id="KW-1185">Reference proteome</keyword>
<dbReference type="AlphaFoldDB" id="A0A9P5MWI2"/>
<dbReference type="Proteomes" id="UP000759537">
    <property type="component" value="Unassembled WGS sequence"/>
</dbReference>
<dbReference type="OrthoDB" id="3758478at2759"/>
<reference evidence="1" key="2">
    <citation type="journal article" date="2020" name="Nat. Commun.">
        <title>Large-scale genome sequencing of mycorrhizal fungi provides insights into the early evolution of symbiotic traits.</title>
        <authorList>
            <person name="Miyauchi S."/>
            <person name="Kiss E."/>
            <person name="Kuo A."/>
            <person name="Drula E."/>
            <person name="Kohler A."/>
            <person name="Sanchez-Garcia M."/>
            <person name="Morin E."/>
            <person name="Andreopoulos B."/>
            <person name="Barry K.W."/>
            <person name="Bonito G."/>
            <person name="Buee M."/>
            <person name="Carver A."/>
            <person name="Chen C."/>
            <person name="Cichocki N."/>
            <person name="Clum A."/>
            <person name="Culley D."/>
            <person name="Crous P.W."/>
            <person name="Fauchery L."/>
            <person name="Girlanda M."/>
            <person name="Hayes R.D."/>
            <person name="Keri Z."/>
            <person name="LaButti K."/>
            <person name="Lipzen A."/>
            <person name="Lombard V."/>
            <person name="Magnuson J."/>
            <person name="Maillard F."/>
            <person name="Murat C."/>
            <person name="Nolan M."/>
            <person name="Ohm R.A."/>
            <person name="Pangilinan J."/>
            <person name="Pereira M.F."/>
            <person name="Perotto S."/>
            <person name="Peter M."/>
            <person name="Pfister S."/>
            <person name="Riley R."/>
            <person name="Sitrit Y."/>
            <person name="Stielow J.B."/>
            <person name="Szollosi G."/>
            <person name="Zifcakova L."/>
            <person name="Stursova M."/>
            <person name="Spatafora J.W."/>
            <person name="Tedersoo L."/>
            <person name="Vaario L.M."/>
            <person name="Yamada A."/>
            <person name="Yan M."/>
            <person name="Wang P."/>
            <person name="Xu J."/>
            <person name="Bruns T."/>
            <person name="Baldrian P."/>
            <person name="Vilgalys R."/>
            <person name="Dunand C."/>
            <person name="Henrissat B."/>
            <person name="Grigoriev I.V."/>
            <person name="Hibbett D."/>
            <person name="Nagy L.G."/>
            <person name="Martin F.M."/>
        </authorList>
    </citation>
    <scope>NUCLEOTIDE SEQUENCE</scope>
    <source>
        <strain evidence="1">Prilba</strain>
    </source>
</reference>
<protein>
    <recommendedName>
        <fullName evidence="3">SnoaL-like domain-containing protein</fullName>
    </recommendedName>
</protein>
<dbReference type="EMBL" id="WHVB01000008">
    <property type="protein sequence ID" value="KAF8480423.1"/>
    <property type="molecule type" value="Genomic_DNA"/>
</dbReference>
<organism evidence="1 2">
    <name type="scientific">Russula ochroleuca</name>
    <dbReference type="NCBI Taxonomy" id="152965"/>
    <lineage>
        <taxon>Eukaryota</taxon>
        <taxon>Fungi</taxon>
        <taxon>Dikarya</taxon>
        <taxon>Basidiomycota</taxon>
        <taxon>Agaricomycotina</taxon>
        <taxon>Agaricomycetes</taxon>
        <taxon>Russulales</taxon>
        <taxon>Russulaceae</taxon>
        <taxon>Russula</taxon>
    </lineage>
</organism>
<evidence type="ECO:0000313" key="2">
    <source>
        <dbReference type="Proteomes" id="UP000759537"/>
    </source>
</evidence>
<accession>A0A9P5MWI2</accession>
<evidence type="ECO:0008006" key="3">
    <source>
        <dbReference type="Google" id="ProtNLM"/>
    </source>
</evidence>
<comment type="caution">
    <text evidence="1">The sequence shown here is derived from an EMBL/GenBank/DDBJ whole genome shotgun (WGS) entry which is preliminary data.</text>
</comment>
<dbReference type="Gene3D" id="3.10.450.50">
    <property type="match status" value="1"/>
</dbReference>
<dbReference type="InterPro" id="IPR032710">
    <property type="entry name" value="NTF2-like_dom_sf"/>
</dbReference>
<name>A0A9P5MWI2_9AGAM</name>
<dbReference type="SUPFAM" id="SSF54427">
    <property type="entry name" value="NTF2-like"/>
    <property type="match status" value="1"/>
</dbReference>
<proteinExistence type="predicted"/>
<evidence type="ECO:0000313" key="1">
    <source>
        <dbReference type="EMBL" id="KAF8480423.1"/>
    </source>
</evidence>